<dbReference type="RefSeq" id="WP_191616850.1">
    <property type="nucleotide sequence ID" value="NZ_JACYFG010000013.1"/>
</dbReference>
<comment type="caution">
    <text evidence="1">The sequence shown here is derived from an EMBL/GenBank/DDBJ whole genome shotgun (WGS) entry which is preliminary data.</text>
</comment>
<proteinExistence type="predicted"/>
<keyword evidence="2" id="KW-1185">Reference proteome</keyword>
<dbReference type="EMBL" id="JACYFG010000013">
    <property type="protein sequence ID" value="MBD5779719.1"/>
    <property type="molecule type" value="Genomic_DNA"/>
</dbReference>
<gene>
    <name evidence="1" type="ORF">IEN85_09460</name>
</gene>
<evidence type="ECO:0000313" key="2">
    <source>
        <dbReference type="Proteomes" id="UP000622317"/>
    </source>
</evidence>
<protein>
    <submittedName>
        <fullName evidence="1">Uncharacterized protein</fullName>
    </submittedName>
</protein>
<evidence type="ECO:0000313" key="1">
    <source>
        <dbReference type="EMBL" id="MBD5779719.1"/>
    </source>
</evidence>
<reference evidence="1" key="1">
    <citation type="submission" date="2020-09" db="EMBL/GenBank/DDBJ databases">
        <title>Pelagicoccus enzymogenes sp. nov. with an EPS production, isolated from marine sediment.</title>
        <authorList>
            <person name="Feng X."/>
        </authorList>
    </citation>
    <scope>NUCLEOTIDE SEQUENCE</scope>
    <source>
        <strain evidence="1">NFK12</strain>
    </source>
</reference>
<sequence>MPNRSPHEVKAGDILADDVFNLDARLLFPAGTKLNEKKIEILMMWGVESVNVEGLADSAESIPVKNPSNIAKQDAELQIQKRFKLVKSSHPVVVAVREIAVLESAKSSDHPLPQS</sequence>
<organism evidence="1 2">
    <name type="scientific">Pelagicoccus enzymogenes</name>
    <dbReference type="NCBI Taxonomy" id="2773457"/>
    <lineage>
        <taxon>Bacteria</taxon>
        <taxon>Pseudomonadati</taxon>
        <taxon>Verrucomicrobiota</taxon>
        <taxon>Opitutia</taxon>
        <taxon>Puniceicoccales</taxon>
        <taxon>Pelagicoccaceae</taxon>
        <taxon>Pelagicoccus</taxon>
    </lineage>
</organism>
<dbReference type="AlphaFoldDB" id="A0A927F8B6"/>
<dbReference type="Proteomes" id="UP000622317">
    <property type="component" value="Unassembled WGS sequence"/>
</dbReference>
<name>A0A927F8B6_9BACT</name>
<accession>A0A927F8B6</accession>